<evidence type="ECO:0000313" key="1">
    <source>
        <dbReference type="EMBL" id="KAI4871028.1"/>
    </source>
</evidence>
<dbReference type="Proteomes" id="UP001497700">
    <property type="component" value="Unassembled WGS sequence"/>
</dbReference>
<accession>A0ACB9ZH64</accession>
<comment type="caution">
    <text evidence="1">The sequence shown here is derived from an EMBL/GenBank/DDBJ whole genome shotgun (WGS) entry which is preliminary data.</text>
</comment>
<sequence>MGLSSRNVKGGPGGPGKAPFRHIDDLVSVNVDLDPHTPLRKIVELGDAHMRQATTFNDFGRPDLALQEYIKAFTIAVDKVPRHKDYPSMKPDRGDLNRLYNALKLKITTNGAVFDKIKDDIKQDNQRSGVQPTSSNGSSAASLQGQSDVSSSTSQQTQLHVTIDPYKSQAEDEHDASNAASVTNGARAGHRQKPAIQPKPQALHGKAIKQTQKLPQEDLADRFARLRDSKKPVPASPGELSLHQSLPSLDTSMVAMPKVPQAIYNPARGTVTSEAANLPSSSPHGMFSRVNSNTTAPSAPAQMLSENAMSTRSREQFVAANTYGVSKPRKAPTRARIPTEDTITAAALASLINQSPENIDILIIDVRERESFDEGHIRSHRTICVEPEILMRENISADDIADSMVLAPATERLAIERRDKVDMVVIYDDDSTSIPTKVTGNPYEMVLYNIRQALSYYSYGRPLKDGPKLLRGGLDAWVNEFGEQSLETSDTMPGYVPNGAKISPQHNSRRRSRMKIRKLGSDEIEQFEDMIRRDGNDAFDYVKTREDFIRRYPSIPAAPESMMSSSLQKYQKSGRLLDPQEEDYLAELGPAPPRRPAPAMPRTRYSGFESTDDDDSTVGALAKMAPAAVPAGGPRYVTGLENGRNYCFANSWIQAFLVSPRVMDEFLSPDFPQNWRHHFQREPTQPQLLCKIVANTLQWMHKREFHQLKLGTLMHYFRAVHPGYVENNELYVFGDGVQHDTDEFTVFLTNQLRGETYIGDLVRQIPVPFIPAGTSGLVRDLVNLFWQLQIDSASFVSKYFNAAGFCFRTCRNCQSTFIRREPRDIIYASPLRNGQDLMSCLRDEHIDDVPFNDEDGCKLKTARASIRYSYLRFPPVLRIILRRVGFDSVAQKQTYPCAFPVTLDLAELAVDAQIRQQVSDIIGAPLNEGIAGSTQYELYAVQVHIGQTTKAGHYWTYIRQRSDAGYAGANNRCWLECNDTKITPLSPNQWAQVHRKLNRCNGSTPTQLFYRRKDVDYDNYQSEVGPELFA</sequence>
<proteinExistence type="predicted"/>
<reference evidence="1 2" key="1">
    <citation type="journal article" date="2022" name="New Phytol.">
        <title>Ecological generalism drives hyperdiversity of secondary metabolite gene clusters in xylarialean endophytes.</title>
        <authorList>
            <person name="Franco M.E.E."/>
            <person name="Wisecaver J.H."/>
            <person name="Arnold A.E."/>
            <person name="Ju Y.M."/>
            <person name="Slot J.C."/>
            <person name="Ahrendt S."/>
            <person name="Moore L.P."/>
            <person name="Eastman K.E."/>
            <person name="Scott K."/>
            <person name="Konkel Z."/>
            <person name="Mondo S.J."/>
            <person name="Kuo A."/>
            <person name="Hayes R.D."/>
            <person name="Haridas S."/>
            <person name="Andreopoulos B."/>
            <person name="Riley R."/>
            <person name="LaButti K."/>
            <person name="Pangilinan J."/>
            <person name="Lipzen A."/>
            <person name="Amirebrahimi M."/>
            <person name="Yan J."/>
            <person name="Adam C."/>
            <person name="Keymanesh K."/>
            <person name="Ng V."/>
            <person name="Louie K."/>
            <person name="Northen T."/>
            <person name="Drula E."/>
            <person name="Henrissat B."/>
            <person name="Hsieh H.M."/>
            <person name="Youens-Clark K."/>
            <person name="Lutzoni F."/>
            <person name="Miadlikowska J."/>
            <person name="Eastwood D.C."/>
            <person name="Hamelin R.C."/>
            <person name="Grigoriev I.V."/>
            <person name="U'Ren J.M."/>
        </authorList>
    </citation>
    <scope>NUCLEOTIDE SEQUENCE [LARGE SCALE GENOMIC DNA]</scope>
    <source>
        <strain evidence="1 2">CBS 119005</strain>
    </source>
</reference>
<evidence type="ECO:0000313" key="2">
    <source>
        <dbReference type="Proteomes" id="UP001497700"/>
    </source>
</evidence>
<name>A0ACB9ZH64_9PEZI</name>
<gene>
    <name evidence="1" type="ORF">F4820DRAFT_454912</name>
</gene>
<organism evidence="1 2">
    <name type="scientific">Hypoxylon rubiginosum</name>
    <dbReference type="NCBI Taxonomy" id="110542"/>
    <lineage>
        <taxon>Eukaryota</taxon>
        <taxon>Fungi</taxon>
        <taxon>Dikarya</taxon>
        <taxon>Ascomycota</taxon>
        <taxon>Pezizomycotina</taxon>
        <taxon>Sordariomycetes</taxon>
        <taxon>Xylariomycetidae</taxon>
        <taxon>Xylariales</taxon>
        <taxon>Hypoxylaceae</taxon>
        <taxon>Hypoxylon</taxon>
    </lineage>
</organism>
<protein>
    <submittedName>
        <fullName evidence="1">Cysteine proteinase</fullName>
    </submittedName>
</protein>
<dbReference type="EMBL" id="MU393421">
    <property type="protein sequence ID" value="KAI4871028.1"/>
    <property type="molecule type" value="Genomic_DNA"/>
</dbReference>
<keyword evidence="2" id="KW-1185">Reference proteome</keyword>